<name>A0A8S3QQC5_MYTED</name>
<comment type="caution">
    <text evidence="1">The sequence shown here is derived from an EMBL/GenBank/DDBJ whole genome shotgun (WGS) entry which is preliminary data.</text>
</comment>
<evidence type="ECO:0000313" key="1">
    <source>
        <dbReference type="EMBL" id="CAG2198791.1"/>
    </source>
</evidence>
<dbReference type="AlphaFoldDB" id="A0A8S3QQC5"/>
<protein>
    <submittedName>
        <fullName evidence="1">Uncharacterized protein</fullName>
    </submittedName>
</protein>
<evidence type="ECO:0000313" key="2">
    <source>
        <dbReference type="Proteomes" id="UP000683360"/>
    </source>
</evidence>
<sequence length="156" mass="17741">MLNPTPESKLCGMAMPRSTPGIKCVMTWQYKSYTRESTVWYGNARSYTRKAEKCMWYGNARSYKKVKYPTPESKNGMAMLNLQSLLCGMAMLDPTPESKNCGMAMLDPTPESKCMWYGNAKSYTRVKCMWYGNARSYTESKMCGMAMLDPTPSKQC</sequence>
<proteinExistence type="predicted"/>
<reference evidence="1" key="1">
    <citation type="submission" date="2021-03" db="EMBL/GenBank/DDBJ databases">
        <authorList>
            <person name="Bekaert M."/>
        </authorList>
    </citation>
    <scope>NUCLEOTIDE SEQUENCE</scope>
</reference>
<dbReference type="EMBL" id="CAJPWZ010000699">
    <property type="protein sequence ID" value="CAG2198791.1"/>
    <property type="molecule type" value="Genomic_DNA"/>
</dbReference>
<dbReference type="Proteomes" id="UP000683360">
    <property type="component" value="Unassembled WGS sequence"/>
</dbReference>
<gene>
    <name evidence="1" type="ORF">MEDL_13539</name>
</gene>
<keyword evidence="2" id="KW-1185">Reference proteome</keyword>
<accession>A0A8S3QQC5</accession>
<organism evidence="1 2">
    <name type="scientific">Mytilus edulis</name>
    <name type="common">Blue mussel</name>
    <dbReference type="NCBI Taxonomy" id="6550"/>
    <lineage>
        <taxon>Eukaryota</taxon>
        <taxon>Metazoa</taxon>
        <taxon>Spiralia</taxon>
        <taxon>Lophotrochozoa</taxon>
        <taxon>Mollusca</taxon>
        <taxon>Bivalvia</taxon>
        <taxon>Autobranchia</taxon>
        <taxon>Pteriomorphia</taxon>
        <taxon>Mytilida</taxon>
        <taxon>Mytiloidea</taxon>
        <taxon>Mytilidae</taxon>
        <taxon>Mytilinae</taxon>
        <taxon>Mytilus</taxon>
    </lineage>
</organism>